<protein>
    <submittedName>
        <fullName evidence="1">Uncharacterized protein</fullName>
    </submittedName>
</protein>
<keyword evidence="2" id="KW-1185">Reference proteome</keyword>
<name>A0ABX0N321_9BURK</name>
<proteinExistence type="predicted"/>
<accession>A0ABX0N321</accession>
<evidence type="ECO:0000313" key="1">
    <source>
        <dbReference type="EMBL" id="NHZ67033.1"/>
    </source>
</evidence>
<sequence>MNTQPPLVIHLPPVSDKNAAEIYCCMSALIEAFASSYGLQIRRYYDHHPQHERPERFGGEPF</sequence>
<gene>
    <name evidence="1" type="ORF">F1735_33025</name>
</gene>
<dbReference type="EMBL" id="WHJF01000233">
    <property type="protein sequence ID" value="NHZ67033.1"/>
    <property type="molecule type" value="Genomic_DNA"/>
</dbReference>
<comment type="caution">
    <text evidence="1">The sequence shown here is derived from an EMBL/GenBank/DDBJ whole genome shotgun (WGS) entry which is preliminary data.</text>
</comment>
<reference evidence="1 2" key="1">
    <citation type="submission" date="2019-10" db="EMBL/GenBank/DDBJ databases">
        <title>Taxonomy of Antarctic Massilia spp.: description of Massilia rubra sp. nov., Massilia aquatica sp. nov., Massilia mucilaginosa sp. nov., Massilia frigida sp. nov. isolated from streams, lakes and regoliths.</title>
        <authorList>
            <person name="Holochova P."/>
            <person name="Sedlacek I."/>
            <person name="Kralova S."/>
            <person name="Maslanova I."/>
            <person name="Busse H.-J."/>
            <person name="Stankova E."/>
            <person name="Vrbovska V."/>
            <person name="Kovarovic V."/>
            <person name="Bartak M."/>
            <person name="Svec P."/>
            <person name="Pantucek R."/>
        </authorList>
    </citation>
    <scope>NUCLEOTIDE SEQUENCE [LARGE SCALE GENOMIC DNA]</scope>
    <source>
        <strain evidence="1 2">CCM 8694</strain>
    </source>
</reference>
<evidence type="ECO:0000313" key="2">
    <source>
        <dbReference type="Proteomes" id="UP000610594"/>
    </source>
</evidence>
<organism evidence="1 2">
    <name type="scientific">Massilia genomosp. 1</name>
    <dbReference type="NCBI Taxonomy" id="2609280"/>
    <lineage>
        <taxon>Bacteria</taxon>
        <taxon>Pseudomonadati</taxon>
        <taxon>Pseudomonadota</taxon>
        <taxon>Betaproteobacteria</taxon>
        <taxon>Burkholderiales</taxon>
        <taxon>Oxalobacteraceae</taxon>
        <taxon>Telluria group</taxon>
        <taxon>Massilia</taxon>
    </lineage>
</organism>
<dbReference type="Proteomes" id="UP000610594">
    <property type="component" value="Unassembled WGS sequence"/>
</dbReference>